<dbReference type="InterPro" id="IPR038029">
    <property type="entry name" value="GbiG_N_sf"/>
</dbReference>
<dbReference type="STRING" id="1041930.Mtc_1824"/>
<dbReference type="Pfam" id="PF11760">
    <property type="entry name" value="CbiG_N"/>
    <property type="match status" value="1"/>
</dbReference>
<evidence type="ECO:0000313" key="4">
    <source>
        <dbReference type="Proteomes" id="UP000005233"/>
    </source>
</evidence>
<dbReference type="GO" id="GO:0009236">
    <property type="term" value="P:cobalamin biosynthetic process"/>
    <property type="evidence" value="ECO:0007669"/>
    <property type="project" value="InterPro"/>
</dbReference>
<name>H8IAR2_METCZ</name>
<organism evidence="3 4">
    <name type="scientific">Methanocella conradii (strain DSM 24694 / JCM 17849 / CGMCC 1.5162 / HZ254)</name>
    <dbReference type="NCBI Taxonomy" id="1041930"/>
    <lineage>
        <taxon>Archaea</taxon>
        <taxon>Methanobacteriati</taxon>
        <taxon>Methanobacteriota</taxon>
        <taxon>Stenosarchaea group</taxon>
        <taxon>Methanomicrobia</taxon>
        <taxon>Methanocellales</taxon>
        <taxon>Methanocellaceae</taxon>
        <taxon>Methanocella</taxon>
    </lineage>
</organism>
<dbReference type="EMBL" id="CP003243">
    <property type="protein sequence ID" value="AFD00567.1"/>
    <property type="molecule type" value="Genomic_DNA"/>
</dbReference>
<reference evidence="3 4" key="1">
    <citation type="journal article" date="2012" name="J. Bacteriol.">
        <title>Complete genome sequence of a thermophilic methanogen, Methanocella conradii HZ254, isolated from Chinese rice field soil.</title>
        <authorList>
            <person name="Lu Z."/>
            <person name="Lu Y."/>
        </authorList>
    </citation>
    <scope>NUCLEOTIDE SEQUENCE [LARGE SCALE GENOMIC DNA]</scope>
    <source>
        <strain evidence="4">DSM 24694 / JCM 17849 / CGMCC 1.5162 / HZ254</strain>
    </source>
</reference>
<dbReference type="InterPro" id="IPR036518">
    <property type="entry name" value="CobE/GbiG_C_sf"/>
</dbReference>
<accession>H8IAR2</accession>
<keyword evidence="4" id="KW-1185">Reference proteome</keyword>
<dbReference type="SUPFAM" id="SSF159664">
    <property type="entry name" value="CobE/GbiG C-terminal domain-like"/>
    <property type="match status" value="1"/>
</dbReference>
<dbReference type="AlphaFoldDB" id="H8IAR2"/>
<dbReference type="Gene3D" id="3.40.50.11220">
    <property type="match status" value="1"/>
</dbReference>
<evidence type="ECO:0000259" key="2">
    <source>
        <dbReference type="Pfam" id="PF11760"/>
    </source>
</evidence>
<evidence type="ECO:0000313" key="3">
    <source>
        <dbReference type="EMBL" id="AFD00567.1"/>
    </source>
</evidence>
<feature type="domain" description="Cobalamin synthesis G N-terminal" evidence="2">
    <location>
        <begin position="44"/>
        <end position="121"/>
    </location>
</feature>
<gene>
    <name evidence="3" type="primary">cbiG</name>
    <name evidence="3" type="ordered locus">Mtc_1824</name>
</gene>
<dbReference type="PANTHER" id="PTHR37477:SF1">
    <property type="entry name" value="COBALT-PRECORRIN-5A HYDROLASE"/>
    <property type="match status" value="1"/>
</dbReference>
<dbReference type="GeneID" id="11971970"/>
<dbReference type="OrthoDB" id="4722at2157"/>
<dbReference type="RefSeq" id="WP_014406398.1">
    <property type="nucleotide sequence ID" value="NC_017034.1"/>
</dbReference>
<dbReference type="InterPro" id="IPR021744">
    <property type="entry name" value="CbiG_N"/>
</dbReference>
<dbReference type="HOGENOM" id="CLU_028397_0_2_2"/>
<feature type="domain" description="CobE/GbiG C-terminal" evidence="1">
    <location>
        <begin position="183"/>
        <end position="298"/>
    </location>
</feature>
<dbReference type="PANTHER" id="PTHR37477">
    <property type="entry name" value="COBALT-PRECORRIN-5A HYDROLASE"/>
    <property type="match status" value="1"/>
</dbReference>
<proteinExistence type="predicted"/>
<dbReference type="InterPro" id="IPR002750">
    <property type="entry name" value="CobE/GbiG_C"/>
</dbReference>
<dbReference type="KEGG" id="mez:Mtc_1824"/>
<sequence>MRGEVGAILMTGTAVISLGRFIDNARKVADFLGADLLLYDKGAFASAFRRYRSIVAVMSAGIAVRGIAPLLSDKWADPAVVAISPDLRFAIPLVGGHHGANQLAKKLEKLGMMAAVSTATEAMGKEAVELIAERTGTEVLNRRSTRQVNAAMLNSDVPLYMVEGPGIVVAGPGVSILLKKGEYVAGIGCRKGTRKEDILDAIARCLPDAGIALSEVMAFATTDRKRHEKGLIDAIHSLGANLVFLDDETINAQPVEKPSKAIMLGLRGVAEPCALAISRRKEIIMEKKAYGNVTIAIAR</sequence>
<dbReference type="InterPro" id="IPR052553">
    <property type="entry name" value="CbiG_hydrolase"/>
</dbReference>
<dbReference type="Proteomes" id="UP000005233">
    <property type="component" value="Chromosome"/>
</dbReference>
<dbReference type="eggNOG" id="arCOG00651">
    <property type="taxonomic scope" value="Archaea"/>
</dbReference>
<protein>
    <submittedName>
        <fullName evidence="3">Cobalamin biosynthesis protein CbiG</fullName>
    </submittedName>
</protein>
<dbReference type="Pfam" id="PF01890">
    <property type="entry name" value="CbiG_C"/>
    <property type="match status" value="1"/>
</dbReference>
<evidence type="ECO:0000259" key="1">
    <source>
        <dbReference type="Pfam" id="PF01890"/>
    </source>
</evidence>
<dbReference type="Gene3D" id="3.30.420.180">
    <property type="entry name" value="CobE/GbiG C-terminal domain"/>
    <property type="match status" value="1"/>
</dbReference>
<dbReference type="NCBIfam" id="NF004465">
    <property type="entry name" value="PRK05788.1-3"/>
    <property type="match status" value="1"/>
</dbReference>
<dbReference type="SUPFAM" id="SSF159672">
    <property type="entry name" value="CbiG N-terminal domain-like"/>
    <property type="match status" value="1"/>
</dbReference>